<sequence>MIFNKNTTINEILNAYPEAMRFFKEKQMACGSCFAVKFDTLENGALMH</sequence>
<evidence type="ECO:0000259" key="1">
    <source>
        <dbReference type="Pfam" id="PF08984"/>
    </source>
</evidence>
<dbReference type="InterPro" id="IPR015077">
    <property type="entry name" value="DUF1858"/>
</dbReference>
<dbReference type="AlphaFoldDB" id="A0A382GIM3"/>
<protein>
    <recommendedName>
        <fullName evidence="1">DUF1858 domain-containing protein</fullName>
    </recommendedName>
</protein>
<reference evidence="2" key="1">
    <citation type="submission" date="2018-05" db="EMBL/GenBank/DDBJ databases">
        <authorList>
            <person name="Lanie J.A."/>
            <person name="Ng W.-L."/>
            <person name="Kazmierczak K.M."/>
            <person name="Andrzejewski T.M."/>
            <person name="Davidsen T.M."/>
            <person name="Wayne K.J."/>
            <person name="Tettelin H."/>
            <person name="Glass J.I."/>
            <person name="Rusch D."/>
            <person name="Podicherti R."/>
            <person name="Tsui H.-C.T."/>
            <person name="Winkler M.E."/>
        </authorList>
    </citation>
    <scope>NUCLEOTIDE SEQUENCE</scope>
</reference>
<gene>
    <name evidence="2" type="ORF">METZ01_LOCUS227862</name>
</gene>
<feature type="domain" description="DUF1858" evidence="1">
    <location>
        <begin position="4"/>
        <end position="48"/>
    </location>
</feature>
<accession>A0A382GIM3</accession>
<dbReference type="SUPFAM" id="SSF140683">
    <property type="entry name" value="SP0561-like"/>
    <property type="match status" value="1"/>
</dbReference>
<dbReference type="Pfam" id="PF08984">
    <property type="entry name" value="DUF1858"/>
    <property type="match status" value="1"/>
</dbReference>
<dbReference type="EMBL" id="UINC01055760">
    <property type="protein sequence ID" value="SVB75008.1"/>
    <property type="molecule type" value="Genomic_DNA"/>
</dbReference>
<feature type="non-terminal residue" evidence="2">
    <location>
        <position position="48"/>
    </location>
</feature>
<name>A0A382GIM3_9ZZZZ</name>
<proteinExistence type="predicted"/>
<organism evidence="2">
    <name type="scientific">marine metagenome</name>
    <dbReference type="NCBI Taxonomy" id="408172"/>
    <lineage>
        <taxon>unclassified sequences</taxon>
        <taxon>metagenomes</taxon>
        <taxon>ecological metagenomes</taxon>
    </lineage>
</organism>
<evidence type="ECO:0000313" key="2">
    <source>
        <dbReference type="EMBL" id="SVB75008.1"/>
    </source>
</evidence>
<dbReference type="InterPro" id="IPR038062">
    <property type="entry name" value="ScdA-like_N_sf"/>
</dbReference>
<dbReference type="Gene3D" id="1.10.3910.10">
    <property type="entry name" value="SP0561-like"/>
    <property type="match status" value="1"/>
</dbReference>